<evidence type="ECO:0000313" key="3">
    <source>
        <dbReference type="Proteomes" id="UP000295172"/>
    </source>
</evidence>
<dbReference type="EMBL" id="SMKR01000181">
    <property type="protein sequence ID" value="TDD16218.1"/>
    <property type="molecule type" value="Genomic_DNA"/>
</dbReference>
<dbReference type="Pfam" id="PF02627">
    <property type="entry name" value="CMD"/>
    <property type="match status" value="1"/>
</dbReference>
<dbReference type="OrthoDB" id="9801997at2"/>
<feature type="domain" description="Carboxymuconolactone decarboxylase-like" evidence="1">
    <location>
        <begin position="37"/>
        <end position="101"/>
    </location>
</feature>
<keyword evidence="3" id="KW-1185">Reference proteome</keyword>
<protein>
    <submittedName>
        <fullName evidence="2">Carboxymuconolactone decarboxylase family protein</fullName>
    </submittedName>
</protein>
<evidence type="ECO:0000313" key="2">
    <source>
        <dbReference type="EMBL" id="TDD16218.1"/>
    </source>
</evidence>
<accession>A0A4R4WBI9</accession>
<dbReference type="SUPFAM" id="SSF69118">
    <property type="entry name" value="AhpD-like"/>
    <property type="match status" value="1"/>
</dbReference>
<dbReference type="GO" id="GO:0051920">
    <property type="term" value="F:peroxiredoxin activity"/>
    <property type="evidence" value="ECO:0007669"/>
    <property type="project" value="InterPro"/>
</dbReference>
<dbReference type="InterPro" id="IPR029032">
    <property type="entry name" value="AhpD-like"/>
</dbReference>
<dbReference type="AlphaFoldDB" id="A0A4R4WBI9"/>
<dbReference type="RefSeq" id="WP_132326387.1">
    <property type="nucleotide sequence ID" value="NZ_SMKR01000181.1"/>
</dbReference>
<evidence type="ECO:0000259" key="1">
    <source>
        <dbReference type="Pfam" id="PF02627"/>
    </source>
</evidence>
<reference evidence="2 3" key="1">
    <citation type="submission" date="2019-02" db="EMBL/GenBank/DDBJ databases">
        <title>Draft genome sequences of novel Actinobacteria.</title>
        <authorList>
            <person name="Sahin N."/>
            <person name="Ay H."/>
            <person name="Saygin H."/>
        </authorList>
    </citation>
    <scope>NUCLEOTIDE SEQUENCE [LARGE SCALE GENOMIC DNA]</scope>
    <source>
        <strain evidence="2 3">16K104</strain>
    </source>
</reference>
<name>A0A4R4WBI9_9ACTN</name>
<dbReference type="PANTHER" id="PTHR35446:SF2">
    <property type="entry name" value="CARBOXYMUCONOLACTONE DECARBOXYLASE-LIKE DOMAIN-CONTAINING PROTEIN"/>
    <property type="match status" value="1"/>
</dbReference>
<dbReference type="Proteomes" id="UP000295172">
    <property type="component" value="Unassembled WGS sequence"/>
</dbReference>
<proteinExistence type="predicted"/>
<organism evidence="2 3">
    <name type="scientific">Kribbella turkmenica</name>
    <dbReference type="NCBI Taxonomy" id="2530375"/>
    <lineage>
        <taxon>Bacteria</taxon>
        <taxon>Bacillati</taxon>
        <taxon>Actinomycetota</taxon>
        <taxon>Actinomycetes</taxon>
        <taxon>Propionibacteriales</taxon>
        <taxon>Kribbellaceae</taxon>
        <taxon>Kribbella</taxon>
    </lineage>
</organism>
<dbReference type="NCBIfam" id="TIGR00778">
    <property type="entry name" value="ahpD_dom"/>
    <property type="match status" value="1"/>
</dbReference>
<dbReference type="Gene3D" id="1.20.1290.10">
    <property type="entry name" value="AhpD-like"/>
    <property type="match status" value="1"/>
</dbReference>
<dbReference type="InterPro" id="IPR003779">
    <property type="entry name" value="CMD-like"/>
</dbReference>
<dbReference type="InterPro" id="IPR004675">
    <property type="entry name" value="AhpD_core"/>
</dbReference>
<sequence>MSDVPFTLRRADTSANEDLAELARRGADTFGYKAHLRIDRRLAQLLRLRVSQINNCTYCLNLHHEAARETGTPQPAIDTLTAWWETDFHDDAARAALAYTEALTRVADATVADHFGARHDALAEHFSPEEILEIIGIVINMNIWTRLKMAEGATPGLTEQLPQPFDPPRR</sequence>
<dbReference type="PANTHER" id="PTHR35446">
    <property type="entry name" value="SI:CH211-175M2.5"/>
    <property type="match status" value="1"/>
</dbReference>
<gene>
    <name evidence="2" type="ORF">E1218_30160</name>
</gene>
<comment type="caution">
    <text evidence="2">The sequence shown here is derived from an EMBL/GenBank/DDBJ whole genome shotgun (WGS) entry which is preliminary data.</text>
</comment>